<feature type="transmembrane region" description="Helical" evidence="8">
    <location>
        <begin position="446"/>
        <end position="465"/>
    </location>
</feature>
<dbReference type="AlphaFoldDB" id="A0AAU9G8K7"/>
<evidence type="ECO:0000256" key="8">
    <source>
        <dbReference type="SAM" id="Phobius"/>
    </source>
</evidence>
<dbReference type="Proteomes" id="UP001500889">
    <property type="component" value="Chromosome E"/>
</dbReference>
<dbReference type="InterPro" id="IPR044880">
    <property type="entry name" value="NCX_ion-bd_dom_sf"/>
</dbReference>
<organism evidence="10 11">
    <name type="scientific">Drosophila madeirensis</name>
    <name type="common">Fruit fly</name>
    <dbReference type="NCBI Taxonomy" id="30013"/>
    <lineage>
        <taxon>Eukaryota</taxon>
        <taxon>Metazoa</taxon>
        <taxon>Ecdysozoa</taxon>
        <taxon>Arthropoda</taxon>
        <taxon>Hexapoda</taxon>
        <taxon>Insecta</taxon>
        <taxon>Pterygota</taxon>
        <taxon>Neoptera</taxon>
        <taxon>Endopterygota</taxon>
        <taxon>Diptera</taxon>
        <taxon>Brachycera</taxon>
        <taxon>Muscomorpha</taxon>
        <taxon>Ephydroidea</taxon>
        <taxon>Drosophilidae</taxon>
        <taxon>Drosophila</taxon>
        <taxon>Sophophora</taxon>
    </lineage>
</organism>
<feature type="transmembrane region" description="Helical" evidence="8">
    <location>
        <begin position="141"/>
        <end position="164"/>
    </location>
</feature>
<dbReference type="GO" id="GO:0006874">
    <property type="term" value="P:intracellular calcium ion homeostasis"/>
    <property type="evidence" value="ECO:0007669"/>
    <property type="project" value="TreeGrafter"/>
</dbReference>
<evidence type="ECO:0000256" key="6">
    <source>
        <dbReference type="ARBA" id="ARBA00022989"/>
    </source>
</evidence>
<keyword evidence="5 8" id="KW-0812">Transmembrane</keyword>
<keyword evidence="4" id="KW-0109">Calcium transport</keyword>
<reference evidence="10 11" key="1">
    <citation type="submission" date="2024-02" db="EMBL/GenBank/DDBJ databases">
        <title>A chromosome-level genome assembly of Drosophila madeirensis, a fruit fly species endemic to Madeira island.</title>
        <authorList>
            <person name="Tomihara K."/>
            <person name="Llopart A."/>
            <person name="Yamamoto D."/>
        </authorList>
    </citation>
    <scope>NUCLEOTIDE SEQUENCE [LARGE SCALE GENOMIC DNA]</scope>
    <source>
        <strain evidence="10 11">RF1</strain>
    </source>
</reference>
<feature type="transmembrane region" description="Helical" evidence="8">
    <location>
        <begin position="559"/>
        <end position="581"/>
    </location>
</feature>
<evidence type="ECO:0000256" key="2">
    <source>
        <dbReference type="ARBA" id="ARBA00022448"/>
    </source>
</evidence>
<keyword evidence="4" id="KW-0406">Ion transport</keyword>
<gene>
    <name evidence="10" type="ORF">DMAD_03284</name>
</gene>
<keyword evidence="4" id="KW-0106">Calcium</keyword>
<dbReference type="GO" id="GO:0005432">
    <property type="term" value="F:calcium:sodium antiporter activity"/>
    <property type="evidence" value="ECO:0007669"/>
    <property type="project" value="TreeGrafter"/>
</dbReference>
<proteinExistence type="predicted"/>
<evidence type="ECO:0000313" key="11">
    <source>
        <dbReference type="Proteomes" id="UP001500889"/>
    </source>
</evidence>
<dbReference type="InterPro" id="IPR051359">
    <property type="entry name" value="CaCA_antiporter"/>
</dbReference>
<feature type="transmembrane region" description="Helical" evidence="8">
    <location>
        <begin position="485"/>
        <end position="504"/>
    </location>
</feature>
<feature type="domain" description="Sodium/calcium exchanger membrane region" evidence="9">
    <location>
        <begin position="83"/>
        <end position="218"/>
    </location>
</feature>
<protein>
    <submittedName>
        <fullName evidence="10">Mitochondrial sodium/calcium exchanger protein-like</fullName>
    </submittedName>
</protein>
<feature type="domain" description="Sodium/calcium exchanger membrane region" evidence="9">
    <location>
        <begin position="455"/>
        <end position="600"/>
    </location>
</feature>
<feature type="transmembrane region" description="Helical" evidence="8">
    <location>
        <begin position="176"/>
        <end position="192"/>
    </location>
</feature>
<dbReference type="GO" id="GO:0016020">
    <property type="term" value="C:membrane"/>
    <property type="evidence" value="ECO:0007669"/>
    <property type="project" value="UniProtKB-SubCell"/>
</dbReference>
<accession>A0AAU9G8K7</accession>
<evidence type="ECO:0000256" key="4">
    <source>
        <dbReference type="ARBA" id="ARBA00022568"/>
    </source>
</evidence>
<dbReference type="PANTHER" id="PTHR12266">
    <property type="entry name" value="NA+/CA2+ K+ INDEPENDENT EXCHANGER"/>
    <property type="match status" value="1"/>
</dbReference>
<keyword evidence="2" id="KW-0813">Transport</keyword>
<dbReference type="InterPro" id="IPR004837">
    <property type="entry name" value="NaCa_Exmemb"/>
</dbReference>
<sequence length="621" mass="71039">MAENLNKSDFSLAYEFSHYLSDMSCMTMMRLPYGKRCMMATEVKHCEQIMNIFNYFRMMYCSFNIHDKLTEICVVLLFILICLAFLELMSSSIRLFFTPALKIVSVWLHMNEYLTGVTLLSFGNAIPDIIGNLAPIRANAAIFSIVVGNALVIILLSGGMICFLKPFKLSGPSTTRDLLFLLLSVELARYIILYGGKVTFAKSVVMISIYIVYVSINIIDLLILRHGIRELRRELHELLSRPPGAERDQEIAEKRHLIYLLKVHDEMIITDTSNFRRKLAERRRLIRGAGVNVSFFTTSKSVDHHERVDFTATGKMLHDERNPKNLYLFSDFLGSLNPIDMEEWQLAGWCWRSYLIIGSPLVFLLLLLIPYVDYGKEKHGWSKLLNCMQVIMAPFFYMVLVHSLIVDEYNGWYLILQFSHAKWSFLLTVPLAIAVFVHSRTDVPPFYHIIFVGLSFTISIVNIWVCTCEIEVLTSVVANVFHISSNFMAITFGSLTIAAADIIANATLALQGYEKMVFAAIIGGPLLNNIMSIGMSLWYNESVRQEGKASPLYGYHGENCYIFIVITIVGTLCWCFTFNFFIRRSAGIFLWLIFLLFFVYTAGMEWGFVHGFNDDLQRDPQ</sequence>
<dbReference type="PANTHER" id="PTHR12266:SF0">
    <property type="entry name" value="MITOCHONDRIAL SODIUM_CALCIUM EXCHANGER PROTEIN"/>
    <property type="match status" value="1"/>
</dbReference>
<feature type="transmembrane region" description="Helical" evidence="8">
    <location>
        <begin position="384"/>
        <end position="405"/>
    </location>
</feature>
<feature type="transmembrane region" description="Helical" evidence="8">
    <location>
        <begin position="588"/>
        <end position="609"/>
    </location>
</feature>
<evidence type="ECO:0000256" key="1">
    <source>
        <dbReference type="ARBA" id="ARBA00004141"/>
    </source>
</evidence>
<name>A0AAU9G8K7_DROMD</name>
<dbReference type="EMBL" id="AP029267">
    <property type="protein sequence ID" value="BFG04273.1"/>
    <property type="molecule type" value="Genomic_DNA"/>
</dbReference>
<evidence type="ECO:0000256" key="3">
    <source>
        <dbReference type="ARBA" id="ARBA00022449"/>
    </source>
</evidence>
<feature type="transmembrane region" description="Helical" evidence="8">
    <location>
        <begin position="516"/>
        <end position="539"/>
    </location>
</feature>
<evidence type="ECO:0000256" key="7">
    <source>
        <dbReference type="ARBA" id="ARBA00023136"/>
    </source>
</evidence>
<feature type="transmembrane region" description="Helical" evidence="8">
    <location>
        <begin position="411"/>
        <end position="437"/>
    </location>
</feature>
<evidence type="ECO:0000256" key="5">
    <source>
        <dbReference type="ARBA" id="ARBA00022692"/>
    </source>
</evidence>
<keyword evidence="11" id="KW-1185">Reference proteome</keyword>
<keyword evidence="6 8" id="KW-1133">Transmembrane helix</keyword>
<evidence type="ECO:0000313" key="10">
    <source>
        <dbReference type="EMBL" id="BFG04273.1"/>
    </source>
</evidence>
<dbReference type="Gene3D" id="1.20.1420.30">
    <property type="entry name" value="NCX, central ion-binding region"/>
    <property type="match status" value="2"/>
</dbReference>
<dbReference type="Pfam" id="PF01699">
    <property type="entry name" value="Na_Ca_ex"/>
    <property type="match status" value="2"/>
</dbReference>
<keyword evidence="3" id="KW-0050">Antiport</keyword>
<keyword evidence="7 8" id="KW-0472">Membrane</keyword>
<feature type="transmembrane region" description="Helical" evidence="8">
    <location>
        <begin position="204"/>
        <end position="224"/>
    </location>
</feature>
<evidence type="ECO:0000259" key="9">
    <source>
        <dbReference type="Pfam" id="PF01699"/>
    </source>
</evidence>
<feature type="transmembrane region" description="Helical" evidence="8">
    <location>
        <begin position="351"/>
        <end position="372"/>
    </location>
</feature>
<comment type="subcellular location">
    <subcellularLocation>
        <location evidence="1">Membrane</location>
        <topology evidence="1">Multi-pass membrane protein</topology>
    </subcellularLocation>
</comment>